<organism evidence="2 3">
    <name type="scientific">Cardiocondyla obscurior</name>
    <dbReference type="NCBI Taxonomy" id="286306"/>
    <lineage>
        <taxon>Eukaryota</taxon>
        <taxon>Metazoa</taxon>
        <taxon>Ecdysozoa</taxon>
        <taxon>Arthropoda</taxon>
        <taxon>Hexapoda</taxon>
        <taxon>Insecta</taxon>
        <taxon>Pterygota</taxon>
        <taxon>Neoptera</taxon>
        <taxon>Endopterygota</taxon>
        <taxon>Hymenoptera</taxon>
        <taxon>Apocrita</taxon>
        <taxon>Aculeata</taxon>
        <taxon>Formicoidea</taxon>
        <taxon>Formicidae</taxon>
        <taxon>Myrmicinae</taxon>
        <taxon>Cardiocondyla</taxon>
    </lineage>
</organism>
<evidence type="ECO:0000256" key="1">
    <source>
        <dbReference type="SAM" id="MobiDB-lite"/>
    </source>
</evidence>
<evidence type="ECO:0000313" key="2">
    <source>
        <dbReference type="EMBL" id="KAL0098920.1"/>
    </source>
</evidence>
<keyword evidence="3" id="KW-1185">Reference proteome</keyword>
<dbReference type="EMBL" id="JADYXP020000031">
    <property type="protein sequence ID" value="KAL0098920.1"/>
    <property type="molecule type" value="Genomic_DNA"/>
</dbReference>
<protein>
    <submittedName>
        <fullName evidence="2">Uncharacterized protein</fullName>
    </submittedName>
</protein>
<reference evidence="2 3" key="1">
    <citation type="submission" date="2023-03" db="EMBL/GenBank/DDBJ databases">
        <title>High recombination rates correlate with genetic variation in Cardiocondyla obscurior ants.</title>
        <authorList>
            <person name="Errbii M."/>
        </authorList>
    </citation>
    <scope>NUCLEOTIDE SEQUENCE [LARGE SCALE GENOMIC DNA]</scope>
    <source>
        <strain evidence="2">Alpha-2009</strain>
        <tissue evidence="2">Whole body</tissue>
    </source>
</reference>
<feature type="region of interest" description="Disordered" evidence="1">
    <location>
        <begin position="1"/>
        <end position="21"/>
    </location>
</feature>
<accession>A0AAW2E7D5</accession>
<evidence type="ECO:0000313" key="3">
    <source>
        <dbReference type="Proteomes" id="UP001430953"/>
    </source>
</evidence>
<gene>
    <name evidence="2" type="ORF">PUN28_020828</name>
</gene>
<comment type="caution">
    <text evidence="2">The sequence shown here is derived from an EMBL/GenBank/DDBJ whole genome shotgun (WGS) entry which is preliminary data.</text>
</comment>
<proteinExistence type="predicted"/>
<dbReference type="AlphaFoldDB" id="A0AAW2E7D5"/>
<dbReference type="Proteomes" id="UP001430953">
    <property type="component" value="Unassembled WGS sequence"/>
</dbReference>
<sequence length="55" mass="6613">MPRLNSYKQHSSKHSRRSWDYSPCRHKRFRKRRRGGLFALPVIVHHSLQSIGCRP</sequence>
<name>A0AAW2E7D5_9HYME</name>